<proteinExistence type="predicted"/>
<protein>
    <submittedName>
        <fullName evidence="2">Uncharacterized protein</fullName>
    </submittedName>
</protein>
<feature type="region of interest" description="Disordered" evidence="1">
    <location>
        <begin position="1"/>
        <end position="32"/>
    </location>
</feature>
<feature type="region of interest" description="Disordered" evidence="1">
    <location>
        <begin position="128"/>
        <end position="148"/>
    </location>
</feature>
<evidence type="ECO:0000313" key="2">
    <source>
        <dbReference type="EMBL" id="MBA0664946.1"/>
    </source>
</evidence>
<feature type="compositionally biased region" description="Low complexity" evidence="1">
    <location>
        <begin position="10"/>
        <end position="23"/>
    </location>
</feature>
<accession>A0A7J8VQA0</accession>
<comment type="caution">
    <text evidence="2">The sequence shown here is derived from an EMBL/GenBank/DDBJ whole genome shotgun (WGS) entry which is preliminary data.</text>
</comment>
<organism evidence="2 3">
    <name type="scientific">Gossypium klotzschianum</name>
    <dbReference type="NCBI Taxonomy" id="34286"/>
    <lineage>
        <taxon>Eukaryota</taxon>
        <taxon>Viridiplantae</taxon>
        <taxon>Streptophyta</taxon>
        <taxon>Embryophyta</taxon>
        <taxon>Tracheophyta</taxon>
        <taxon>Spermatophyta</taxon>
        <taxon>Magnoliopsida</taxon>
        <taxon>eudicotyledons</taxon>
        <taxon>Gunneridae</taxon>
        <taxon>Pentapetalae</taxon>
        <taxon>rosids</taxon>
        <taxon>malvids</taxon>
        <taxon>Malvales</taxon>
        <taxon>Malvaceae</taxon>
        <taxon>Malvoideae</taxon>
        <taxon>Gossypium</taxon>
    </lineage>
</organism>
<evidence type="ECO:0000313" key="3">
    <source>
        <dbReference type="Proteomes" id="UP000593573"/>
    </source>
</evidence>
<evidence type="ECO:0000256" key="1">
    <source>
        <dbReference type="SAM" id="MobiDB-lite"/>
    </source>
</evidence>
<name>A0A7J8VQA0_9ROSI</name>
<keyword evidence="3" id="KW-1185">Reference proteome</keyword>
<dbReference type="Proteomes" id="UP000593573">
    <property type="component" value="Unassembled WGS sequence"/>
</dbReference>
<feature type="non-terminal residue" evidence="2">
    <location>
        <position position="171"/>
    </location>
</feature>
<sequence>MDHKEDMVDGNDNGDSSGNGKPQVSKKKPKRKREKLKYFLCDGPHVLKKCLKKFALKEKSVGKALVLGSSARGVKAKEVKKKESKKIGWGKEKVIAKRAKRSKKKRVKCFLCPGSRELRNCPKEVGVKRKATSELGESSEGLPPKEEVSLSSDLEKKVMVKTVKLGPMRFK</sequence>
<dbReference type="AlphaFoldDB" id="A0A7J8VQA0"/>
<reference evidence="2 3" key="1">
    <citation type="journal article" date="2019" name="Genome Biol. Evol.">
        <title>Insights into the evolution of the New World diploid cottons (Gossypium, subgenus Houzingenia) based on genome sequencing.</title>
        <authorList>
            <person name="Grover C.E."/>
            <person name="Arick M.A. 2nd"/>
            <person name="Thrash A."/>
            <person name="Conover J.L."/>
            <person name="Sanders W.S."/>
            <person name="Peterson D.G."/>
            <person name="Frelichowski J.E."/>
            <person name="Scheffler J.A."/>
            <person name="Scheffler B.E."/>
            <person name="Wendel J.F."/>
        </authorList>
    </citation>
    <scope>NUCLEOTIDE SEQUENCE [LARGE SCALE GENOMIC DNA]</scope>
    <source>
        <strain evidence="2">57</strain>
        <tissue evidence="2">Leaf</tissue>
    </source>
</reference>
<gene>
    <name evidence="2" type="ORF">Goklo_004880</name>
</gene>
<dbReference type="EMBL" id="JABFAB010000011">
    <property type="protein sequence ID" value="MBA0664946.1"/>
    <property type="molecule type" value="Genomic_DNA"/>
</dbReference>